<keyword evidence="2" id="KW-0732">Signal</keyword>
<dbReference type="PANTHER" id="PTHR24260:SF143">
    <property type="entry name" value="SERINE PROTEASE GD-LIKE PROTEIN"/>
    <property type="match status" value="1"/>
</dbReference>
<evidence type="ECO:0000313" key="5">
    <source>
        <dbReference type="Proteomes" id="UP000008820"/>
    </source>
</evidence>
<gene>
    <name evidence="4" type="primary">5577949</name>
</gene>
<dbReference type="InterPro" id="IPR051333">
    <property type="entry name" value="CLIP_Serine_Protease"/>
</dbReference>
<reference evidence="4" key="2">
    <citation type="submission" date="2022-10" db="UniProtKB">
        <authorList>
            <consortium name="EnsemblMetazoa"/>
        </authorList>
    </citation>
    <scope>IDENTIFICATION</scope>
    <source>
        <strain evidence="4">LVP_AGWG</strain>
    </source>
</reference>
<evidence type="ECO:0000256" key="2">
    <source>
        <dbReference type="SAM" id="SignalP"/>
    </source>
</evidence>
<feature type="domain" description="Peptidase S1" evidence="3">
    <location>
        <begin position="38"/>
        <end position="289"/>
    </location>
</feature>
<feature type="signal peptide" evidence="2">
    <location>
        <begin position="1"/>
        <end position="23"/>
    </location>
</feature>
<dbReference type="PANTHER" id="PTHR24260">
    <property type="match status" value="1"/>
</dbReference>
<dbReference type="Gene3D" id="2.40.10.10">
    <property type="entry name" value="Trypsin-like serine proteases"/>
    <property type="match status" value="4"/>
</dbReference>
<dbReference type="PRINTS" id="PR00722">
    <property type="entry name" value="CHYMOTRYPSIN"/>
</dbReference>
<dbReference type="GO" id="GO:0004252">
    <property type="term" value="F:serine-type endopeptidase activity"/>
    <property type="evidence" value="ECO:0007669"/>
    <property type="project" value="InterPro"/>
</dbReference>
<organism evidence="4 5">
    <name type="scientific">Aedes aegypti</name>
    <name type="common">Yellowfever mosquito</name>
    <name type="synonym">Culex aegypti</name>
    <dbReference type="NCBI Taxonomy" id="7159"/>
    <lineage>
        <taxon>Eukaryota</taxon>
        <taxon>Metazoa</taxon>
        <taxon>Ecdysozoa</taxon>
        <taxon>Arthropoda</taxon>
        <taxon>Hexapoda</taxon>
        <taxon>Insecta</taxon>
        <taxon>Pterygota</taxon>
        <taxon>Neoptera</taxon>
        <taxon>Endopterygota</taxon>
        <taxon>Diptera</taxon>
        <taxon>Nematocera</taxon>
        <taxon>Culicoidea</taxon>
        <taxon>Culicidae</taxon>
        <taxon>Culicinae</taxon>
        <taxon>Aedini</taxon>
        <taxon>Aedes</taxon>
        <taxon>Stegomyia</taxon>
    </lineage>
</organism>
<keyword evidence="5" id="KW-1185">Reference proteome</keyword>
<evidence type="ECO:0000313" key="4">
    <source>
        <dbReference type="EnsemblMetazoa" id="AAEL013432-PB"/>
    </source>
</evidence>
<dbReference type="InterPro" id="IPR009003">
    <property type="entry name" value="Peptidase_S1_PA"/>
</dbReference>
<feature type="domain" description="Peptidase S1" evidence="3">
    <location>
        <begin position="310"/>
        <end position="551"/>
    </location>
</feature>
<dbReference type="InterPro" id="IPR001254">
    <property type="entry name" value="Trypsin_dom"/>
</dbReference>
<proteinExistence type="inferred from homology"/>
<dbReference type="GO" id="GO:0006508">
    <property type="term" value="P:proteolysis"/>
    <property type="evidence" value="ECO:0007669"/>
    <property type="project" value="InterPro"/>
</dbReference>
<dbReference type="PROSITE" id="PS50240">
    <property type="entry name" value="TRYPSIN_DOM"/>
    <property type="match status" value="4"/>
</dbReference>
<sequence length="1073" mass="120778">MNILVQFLVFSILCSIQFYPSKAFYQCGIRQHGFLPLVHQGWAVEEGQWPWHTAVFHKIEGVGFQYKCGATLVNERHVLTAAHCVVKRLSKNALPTVLHEIELHFGQHNLSKVTDNVVIRDVSKAHVHPEYATHKNDIAVLVLRLPVEYFEYVIPICLVQNVGRDLRELEGQRGWITGWGKTENGTISEILRTSSLPIVDHVQCLKNDRLLFGNILDENVFCAGYRNGTSPGPGDSGGGLYVSDGDRWVLRGIVSFGKANELKKGVDPYKYTVFVNVQQYLTWIKEIAAESEPQRDRRQKRISESECERFHGLSKKRRNGDCLNNRHPHNVMILQLDGKLLCNGVLVDENYVVTTCNCVRPAHTYQPAKVRIEAYGEVAISEMFCHPQYIDKKTQNDLAIIKLARAVTLSSSLIPACLANNWTENLYDILLQSTFVHEGQDLIILYESDENRITTTGKCESWFEYWKVGGFNHDNALCVTNSDPLRRASYGPRASTGDALQSSNRRSCMFTVVGIKSRSSDKYYTRNSDFPTIDVYARISHHLDWIEESVWNGQPRDVVCGVDYKWDKLWHVAIFQRNITGNGFDFSCSATLISAKHVITTASCLVNQTTGRPLADDTFELKVGLEQMSQPTAYTQTRYVSEVHVHPESAVNDIGILVTTWPFRITQDVKPICLSPAKDANIWNADGEISGWETIETGIPKDIRRSERIGILDYQTCSKASLDLSGYRLPANMFCSDYPKEGKFHIADHGSGLYYNSFGEKSYWSLVGIVSSEMKGNGTERYTLFVNVQQYAAWIDKILRQSEPRPEKSSPRISEKECERFGQLSRKHNGVCENDGNSTNNNYPHIVSLLDEDQNVVCLGALVKEDRVLTACKCVRGAFRPTKVGLNIDSSVDITDVICHPGYSSSIESHHDIAIVKLRTAVELSSQVIPTCLANYDTENLEDAVLQTSLYRNVKENPKETTPYATYEYIGSAEECERTTAPNNTEKYSFLPGQFCVISPGSYAGANIEFNDAVVQSIDNRICQFTVIGIASAAINHNDNTGRRPELAAIVNRVAYYLNWIEQVVWDEKAALL</sequence>
<dbReference type="InterPro" id="IPR018114">
    <property type="entry name" value="TRYPSIN_HIS"/>
</dbReference>
<name>A0A903UV08_AEDAE</name>
<evidence type="ECO:0000259" key="3">
    <source>
        <dbReference type="PROSITE" id="PS50240"/>
    </source>
</evidence>
<feature type="domain" description="Peptidase S1" evidence="3">
    <location>
        <begin position="831"/>
        <end position="1066"/>
    </location>
</feature>
<dbReference type="InterPro" id="IPR001314">
    <property type="entry name" value="Peptidase_S1A"/>
</dbReference>
<accession>A0A903UV08</accession>
<dbReference type="SUPFAM" id="SSF50494">
    <property type="entry name" value="Trypsin-like serine proteases"/>
    <property type="match status" value="4"/>
</dbReference>
<evidence type="ECO:0000256" key="1">
    <source>
        <dbReference type="ARBA" id="ARBA00024195"/>
    </source>
</evidence>
<dbReference type="Pfam" id="PF00089">
    <property type="entry name" value="Trypsin"/>
    <property type="match status" value="4"/>
</dbReference>
<dbReference type="Proteomes" id="UP000008820">
    <property type="component" value="Chromosome 3"/>
</dbReference>
<dbReference type="SMART" id="SM00020">
    <property type="entry name" value="Tryp_SPc"/>
    <property type="match status" value="3"/>
</dbReference>
<dbReference type="EnsemblMetazoa" id="AAEL013432-RB">
    <property type="protein sequence ID" value="AAEL013432-PB"/>
    <property type="gene ID" value="AAEL013432"/>
</dbReference>
<comment type="similarity">
    <text evidence="1">Belongs to the peptidase S1 family. CLIP subfamily.</text>
</comment>
<feature type="domain" description="Peptidase S1" evidence="3">
    <location>
        <begin position="558"/>
        <end position="800"/>
    </location>
</feature>
<feature type="chain" id="PRO_5036873593" description="Peptidase S1 domain-containing protein" evidence="2">
    <location>
        <begin position="24"/>
        <end position="1073"/>
    </location>
</feature>
<reference evidence="4 5" key="1">
    <citation type="submission" date="2017-06" db="EMBL/GenBank/DDBJ databases">
        <title>Aedes aegypti genome working group (AGWG) sequencing and assembly.</title>
        <authorList>
            <consortium name="Aedes aegypti Genome Working Group (AGWG)"/>
            <person name="Matthews B.J."/>
        </authorList>
    </citation>
    <scope>NUCLEOTIDE SEQUENCE [LARGE SCALE GENOMIC DNA]</scope>
    <source>
        <strain evidence="4 5">LVP_AGWG</strain>
    </source>
</reference>
<dbReference type="PROSITE" id="PS00134">
    <property type="entry name" value="TRYPSIN_HIS"/>
    <property type="match status" value="1"/>
</dbReference>
<dbReference type="CDD" id="cd00190">
    <property type="entry name" value="Tryp_SPc"/>
    <property type="match status" value="1"/>
</dbReference>
<dbReference type="InterPro" id="IPR043504">
    <property type="entry name" value="Peptidase_S1_PA_chymotrypsin"/>
</dbReference>
<dbReference type="OrthoDB" id="10302743at2759"/>
<protein>
    <recommendedName>
        <fullName evidence="3">Peptidase S1 domain-containing protein</fullName>
    </recommendedName>
</protein>
<dbReference type="AlphaFoldDB" id="A0A903UV08"/>